<evidence type="ECO:0000256" key="2">
    <source>
        <dbReference type="SAM" id="Phobius"/>
    </source>
</evidence>
<dbReference type="AlphaFoldDB" id="A0AAF0T107"/>
<evidence type="ECO:0000313" key="3">
    <source>
        <dbReference type="EMBL" id="WMT10201.1"/>
    </source>
</evidence>
<keyword evidence="4" id="KW-1185">Reference proteome</keyword>
<organism evidence="3 4">
    <name type="scientific">Natrinema thermotolerans</name>
    <dbReference type="NCBI Taxonomy" id="121872"/>
    <lineage>
        <taxon>Archaea</taxon>
        <taxon>Methanobacteriati</taxon>
        <taxon>Methanobacteriota</taxon>
        <taxon>Stenosarchaea group</taxon>
        <taxon>Halobacteria</taxon>
        <taxon>Halobacteriales</taxon>
        <taxon>Natrialbaceae</taxon>
        <taxon>Natrinema</taxon>
    </lineage>
</organism>
<evidence type="ECO:0000256" key="1">
    <source>
        <dbReference type="SAM" id="MobiDB-lite"/>
    </source>
</evidence>
<keyword evidence="2" id="KW-1133">Transmembrane helix</keyword>
<evidence type="ECO:0000313" key="4">
    <source>
        <dbReference type="Proteomes" id="UP001224926"/>
    </source>
</evidence>
<dbReference type="PANTHER" id="PTHR35902">
    <property type="entry name" value="S-LAYER DOMAIN-LIKE PROTEIN-RELATED"/>
    <property type="match status" value="1"/>
</dbReference>
<name>A0AAF0T107_9EURY</name>
<reference evidence="3 4" key="1">
    <citation type="submission" date="2022-07" db="EMBL/GenBank/DDBJ databases">
        <title>Two temperate virus in Haloterrigena jeotgali A29.</title>
        <authorList>
            <person name="Deng X."/>
        </authorList>
    </citation>
    <scope>NUCLEOTIDE SEQUENCE [LARGE SCALE GENOMIC DNA]</scope>
    <source>
        <strain evidence="3 4">A29</strain>
    </source>
</reference>
<keyword evidence="2" id="KW-0812">Transmembrane</keyword>
<keyword evidence="2" id="KW-0472">Membrane</keyword>
<sequence length="517" mass="54935">MGPSIVVAQETGTRSGELTRGEPEIDVLLPEPEVTTGAEQTLELQLHNEGDLKLGTQRGRVLTARGVTVEIIDGGPFDVKSGASSTGSLPDGQLTTVAQRVAVPDDIEPGEYEITVEVSYSYTRQVSDGSQTAQQRSGSERVDLTVEVPDEPRFELGTAETDVQPGADGSATLAVENVGSETARQARATVAGTGGVTVDGGTAEEVLGNLEPGDTEQLTVDIDIAETTSEGSKPLEVTVSYRDSSGIKRSAPPEMTSLVPASKQSFSIRNLDETLSVGYEGEITGKIVNDGPRPVDDAVLVVEPMSESLFVEDTRYALPALKQGEATEFRYPTDVSGQADAGARQLRFTVEYTGSGDATLTDGPISERVVVDERRDEFSIADDGISVSQGESSDAVLEITNQRSETLSNIDAKLYADDPLDAPDGEAFVNKLEPGESAEIRFELEATEDATVETHPVELDFEYETERGESILSDTYQHPIEVTASEDDGGGVPSVVVGILVALAVSTIGIALWYRQD</sequence>
<protein>
    <submittedName>
        <fullName evidence="3">Uncharacterized protein</fullName>
    </submittedName>
</protein>
<feature type="transmembrane region" description="Helical" evidence="2">
    <location>
        <begin position="495"/>
        <end position="514"/>
    </location>
</feature>
<proteinExistence type="predicted"/>
<feature type="region of interest" description="Disordered" evidence="1">
    <location>
        <begin position="1"/>
        <end position="21"/>
    </location>
</feature>
<accession>A0AAF0T107</accession>
<dbReference type="EMBL" id="CP101873">
    <property type="protein sequence ID" value="WMT10201.1"/>
    <property type="molecule type" value="Genomic_DNA"/>
</dbReference>
<dbReference type="Proteomes" id="UP001224926">
    <property type="component" value="Chromosome"/>
</dbReference>
<gene>
    <name evidence="3" type="ORF">NP511_16065</name>
</gene>
<dbReference type="PANTHER" id="PTHR35902:SF3">
    <property type="entry name" value="NPCBM-ASSOCIATED, NEW3 DOMAIN OF ALPHA-GALACTOSIDASE"/>
    <property type="match status" value="1"/>
</dbReference>